<protein>
    <recommendedName>
        <fullName evidence="3">Ig-like domain-containing protein</fullName>
    </recommendedName>
</protein>
<accession>A0ABR9EBH6</accession>
<evidence type="ECO:0000313" key="1">
    <source>
        <dbReference type="EMBL" id="MBE0368182.1"/>
    </source>
</evidence>
<name>A0ABR9EBH6_9GAMM</name>
<proteinExistence type="predicted"/>
<evidence type="ECO:0008006" key="3">
    <source>
        <dbReference type="Google" id="ProtNLM"/>
    </source>
</evidence>
<dbReference type="Gene3D" id="2.60.40.3910">
    <property type="entry name" value="Inclusion body protein"/>
    <property type="match status" value="1"/>
</dbReference>
<sequence length="261" mass="28703">MQTAIKTNSSIVNLIQGYGHEQVDLSTLTQILVQCRQTGHCGLNAQGLTDWQGCISEINKGGVTATVQVWAGALYQTWIDCITLEELKHGLAQILYPAPFSSAEIATAADPFFLEIVITVETSRLQQSYDFDGSAPVPDVSNFVCMTSNHKSRNTGQGTSELVSDSLSPNESIHWTAVSKNGKDTIQLCGFFLSPVSEGHARIDSLITTPQPVSNTTNQYKCRVLSDPESDIEWAYRFEFTVNNGTQKFTFDPYLGDQNSY</sequence>
<organism evidence="1 2">
    <name type="scientific">Pseudoalteromonas aurantia 208</name>
    <dbReference type="NCBI Taxonomy" id="1314867"/>
    <lineage>
        <taxon>Bacteria</taxon>
        <taxon>Pseudomonadati</taxon>
        <taxon>Pseudomonadota</taxon>
        <taxon>Gammaproteobacteria</taxon>
        <taxon>Alteromonadales</taxon>
        <taxon>Pseudoalteromonadaceae</taxon>
        <taxon>Pseudoalteromonas</taxon>
    </lineage>
</organism>
<keyword evidence="2" id="KW-1185">Reference proteome</keyword>
<gene>
    <name evidence="1" type="ORF">PAUR_a1731</name>
</gene>
<dbReference type="EMBL" id="AQGV01000012">
    <property type="protein sequence ID" value="MBE0368182.1"/>
    <property type="molecule type" value="Genomic_DNA"/>
</dbReference>
<dbReference type="InterPro" id="IPR038712">
    <property type="entry name" value="PixA-like_sf"/>
</dbReference>
<reference evidence="1 2" key="1">
    <citation type="submission" date="2015-03" db="EMBL/GenBank/DDBJ databases">
        <title>Genome sequence of Pseudoalteromonas aurantia.</title>
        <authorList>
            <person name="Xie B.-B."/>
            <person name="Rong J.-C."/>
            <person name="Qin Q.-L."/>
            <person name="Zhang Y.-Z."/>
        </authorList>
    </citation>
    <scope>NUCLEOTIDE SEQUENCE [LARGE SCALE GENOMIC DNA]</scope>
    <source>
        <strain evidence="1 2">208</strain>
    </source>
</reference>
<comment type="caution">
    <text evidence="1">The sequence shown here is derived from an EMBL/GenBank/DDBJ whole genome shotgun (WGS) entry which is preliminary data.</text>
</comment>
<evidence type="ECO:0000313" key="2">
    <source>
        <dbReference type="Proteomes" id="UP000615755"/>
    </source>
</evidence>
<dbReference type="RefSeq" id="WP_192507494.1">
    <property type="nucleotide sequence ID" value="NZ_AQGV01000012.1"/>
</dbReference>
<dbReference type="Proteomes" id="UP000615755">
    <property type="component" value="Unassembled WGS sequence"/>
</dbReference>